<proteinExistence type="predicted"/>
<gene>
    <name evidence="1" type="ORF">FHS03_001331</name>
</gene>
<dbReference type="Proteomes" id="UP000541535">
    <property type="component" value="Unassembled WGS sequence"/>
</dbReference>
<keyword evidence="2" id="KW-1185">Reference proteome</keyword>
<dbReference type="AlphaFoldDB" id="A0A7W5B8S4"/>
<accession>A0A7W5B8S4</accession>
<comment type="caution">
    <text evidence="1">The sequence shown here is derived from an EMBL/GenBank/DDBJ whole genome shotgun (WGS) entry which is preliminary data.</text>
</comment>
<sequence length="134" mass="14710">MLFHIGDEVVIFATAIVGKPDTRNGGFTGKSEVQHITELALRLPISRSGLRIDFVTAFFQRADIQILDRPGAIAHLSFFYDLFRIELAVAVGIYKYPYEAGGVIGITFPGKSQERRGGYIVIVLFAGIAGIHQV</sequence>
<protein>
    <submittedName>
        <fullName evidence="1">Uncharacterized protein</fullName>
    </submittedName>
</protein>
<reference evidence="1 2" key="1">
    <citation type="submission" date="2020-08" db="EMBL/GenBank/DDBJ databases">
        <title>Genomic Encyclopedia of Type Strains, Phase III (KMG-III): the genomes of soil and plant-associated and newly described type strains.</title>
        <authorList>
            <person name="Whitman W."/>
        </authorList>
    </citation>
    <scope>NUCLEOTIDE SEQUENCE [LARGE SCALE GENOMIC DNA]</scope>
    <source>
        <strain evidence="1 2">CECT 8897</strain>
    </source>
</reference>
<dbReference type="EMBL" id="JACHXD010000003">
    <property type="protein sequence ID" value="MBB3118300.1"/>
    <property type="molecule type" value="Genomic_DNA"/>
</dbReference>
<evidence type="ECO:0000313" key="1">
    <source>
        <dbReference type="EMBL" id="MBB3118300.1"/>
    </source>
</evidence>
<organism evidence="1 2">
    <name type="scientific">Pseudoduganella violacea</name>
    <dbReference type="NCBI Taxonomy" id="1715466"/>
    <lineage>
        <taxon>Bacteria</taxon>
        <taxon>Pseudomonadati</taxon>
        <taxon>Pseudomonadota</taxon>
        <taxon>Betaproteobacteria</taxon>
        <taxon>Burkholderiales</taxon>
        <taxon>Oxalobacteraceae</taxon>
        <taxon>Telluria group</taxon>
        <taxon>Pseudoduganella</taxon>
    </lineage>
</organism>
<evidence type="ECO:0000313" key="2">
    <source>
        <dbReference type="Proteomes" id="UP000541535"/>
    </source>
</evidence>
<name>A0A7W5B8S4_9BURK</name>